<sequence length="1098" mass="118056">MSSGEDYGDQFDLYGTPPLRHSGRRRSNRRAPSAQQEASAISVGKTKKRKQAREFKALNTTLQVLGIDRLQLPASSRITASPHIPLQEAVSNRRISRIGSSISLSEASSVGGHPDSPRESAGLSSAYSRFATANGAARRTTSDEDPASTRAHDRTQSSANCRPPQALDFRDTQAFVDDFLNHQVTQVTLSLRDNAWQEAEEWQAQLTACQISMDLELEACHEAVLHFQKALADAKLFHKGLAAKVSSLALDASERYLIMQAMLEHGSRNLVDLGAAAGHCISSQQPSAAGNLEFLLLTDGNRSALKLAASVVRLQRKLASRLRKLVEACTEAHQRSETSQAALQSLGEAGSKLVKAAALAVSKVQARALNSQGKTDEAISQDSARSLCWCWHTCGVMVEWSREHATGHHSPVWIWEAVLNQAVQSATWTIKALHTTKEPDPRAGSSYRNALAARPRPMLQQRAAACTSWLPTIVETLWKEANRVTHASGAGDDTESEAESDNELESQACKAIGFVHALGKSKLLYTGHQSLWQSTEAVINAVLAWRHTLLKAPSQPGNPPALKTSGPQQPHGLPRSPSYQRGTGGRRGSSGVPRSAFAAAQNGNGITRGRGLAQHARSGRAAGRGRGAGGRTPSRRGPAPSPFAAAAAAGSPPSGTLPSLPQIRESGPAPIVPADELGPARPSFRDILATGTLVKGRSPGATSGRPAGVPMPPWEGQPDWAVTREELEGLAIGECLHRMLGSGSCGAIYMVYFQATCMAVKVPLADLDAGSRHEHLLQFSKELRIHKRVNGHSNVVGFLKAWYHVATPERPFTGLLERFSLQGVSMAILMEMCKLGSLHSVIRRAGEAAARHRGLANGIAAPTVPARDSIGSMLYLQWRLRLKLAQGAAAAVAYMHSQHPVLLHSDLKSPNFLVTEDFIAKICDFNLSDVLGADGCITGGDPISPPWSAPERLSGQPFGTAADVFSFGVLLWELITLETPWSKAAHCEAAAAENVSEASSLEAGLELELVPEEPGLSSGGPYWRSDASQLAWLTLNVPGGARLPLPDPDSLQPHLPELPELCNLVERCWLANPAGRPRMVEVRDELQRLYERVKQRPV</sequence>
<dbReference type="Gene3D" id="3.30.200.20">
    <property type="entry name" value="Phosphorylase Kinase, domain 1"/>
    <property type="match status" value="1"/>
</dbReference>
<dbReference type="SMART" id="SM00220">
    <property type="entry name" value="S_TKc"/>
    <property type="match status" value="1"/>
</dbReference>
<dbReference type="Pfam" id="PF07714">
    <property type="entry name" value="PK_Tyr_Ser-Thr"/>
    <property type="match status" value="1"/>
</dbReference>
<protein>
    <recommendedName>
        <fullName evidence="4">Protein kinase domain-containing protein</fullName>
    </recommendedName>
</protein>
<evidence type="ECO:0000259" key="4">
    <source>
        <dbReference type="PROSITE" id="PS50011"/>
    </source>
</evidence>
<dbReference type="Gene3D" id="1.10.510.10">
    <property type="entry name" value="Transferase(Phosphotransferase) domain 1"/>
    <property type="match status" value="1"/>
</dbReference>
<name>A0AAW1SSZ5_9CHLO</name>
<evidence type="ECO:0000256" key="2">
    <source>
        <dbReference type="ARBA" id="ARBA00022840"/>
    </source>
</evidence>
<feature type="region of interest" description="Disordered" evidence="3">
    <location>
        <begin position="485"/>
        <end position="504"/>
    </location>
</feature>
<dbReference type="InterPro" id="IPR008271">
    <property type="entry name" value="Ser/Thr_kinase_AS"/>
</dbReference>
<dbReference type="InterPro" id="IPR051681">
    <property type="entry name" value="Ser/Thr_Kinases-Pseudokinases"/>
</dbReference>
<dbReference type="PROSITE" id="PS00108">
    <property type="entry name" value="PROTEIN_KINASE_ST"/>
    <property type="match status" value="1"/>
</dbReference>
<dbReference type="GO" id="GO:0005524">
    <property type="term" value="F:ATP binding"/>
    <property type="evidence" value="ECO:0007669"/>
    <property type="project" value="UniProtKB-KW"/>
</dbReference>
<keyword evidence="6" id="KW-1185">Reference proteome</keyword>
<dbReference type="Proteomes" id="UP001485043">
    <property type="component" value="Unassembled WGS sequence"/>
</dbReference>
<keyword evidence="1" id="KW-0547">Nucleotide-binding</keyword>
<dbReference type="InterPro" id="IPR001245">
    <property type="entry name" value="Ser-Thr/Tyr_kinase_cat_dom"/>
</dbReference>
<dbReference type="EMBL" id="JALJOV010001093">
    <property type="protein sequence ID" value="KAK9854756.1"/>
    <property type="molecule type" value="Genomic_DNA"/>
</dbReference>
<accession>A0AAW1SSZ5</accession>
<dbReference type="PANTHER" id="PTHR44329">
    <property type="entry name" value="SERINE/THREONINE-PROTEIN KINASE TNNI3K-RELATED"/>
    <property type="match status" value="1"/>
</dbReference>
<dbReference type="SUPFAM" id="SSF56112">
    <property type="entry name" value="Protein kinase-like (PK-like)"/>
    <property type="match status" value="1"/>
</dbReference>
<organism evidence="5 6">
    <name type="scientific">Apatococcus fuscideae</name>
    <dbReference type="NCBI Taxonomy" id="2026836"/>
    <lineage>
        <taxon>Eukaryota</taxon>
        <taxon>Viridiplantae</taxon>
        <taxon>Chlorophyta</taxon>
        <taxon>core chlorophytes</taxon>
        <taxon>Trebouxiophyceae</taxon>
        <taxon>Chlorellales</taxon>
        <taxon>Chlorellaceae</taxon>
        <taxon>Apatococcus</taxon>
    </lineage>
</organism>
<evidence type="ECO:0000313" key="6">
    <source>
        <dbReference type="Proteomes" id="UP001485043"/>
    </source>
</evidence>
<feature type="region of interest" description="Disordered" evidence="3">
    <location>
        <begin position="104"/>
        <end position="165"/>
    </location>
</feature>
<feature type="region of interest" description="Disordered" evidence="3">
    <location>
        <begin position="553"/>
        <end position="667"/>
    </location>
</feature>
<dbReference type="InterPro" id="IPR011009">
    <property type="entry name" value="Kinase-like_dom_sf"/>
</dbReference>
<evidence type="ECO:0000256" key="1">
    <source>
        <dbReference type="ARBA" id="ARBA00022741"/>
    </source>
</evidence>
<dbReference type="GO" id="GO:0004674">
    <property type="term" value="F:protein serine/threonine kinase activity"/>
    <property type="evidence" value="ECO:0007669"/>
    <property type="project" value="TreeGrafter"/>
</dbReference>
<feature type="compositionally biased region" description="Acidic residues" evidence="3">
    <location>
        <begin position="492"/>
        <end position="504"/>
    </location>
</feature>
<feature type="domain" description="Protein kinase" evidence="4">
    <location>
        <begin position="734"/>
        <end position="1090"/>
    </location>
</feature>
<keyword evidence="2" id="KW-0067">ATP-binding</keyword>
<dbReference type="InterPro" id="IPR000719">
    <property type="entry name" value="Prot_kinase_dom"/>
</dbReference>
<gene>
    <name evidence="5" type="ORF">WJX84_003458</name>
</gene>
<comment type="caution">
    <text evidence="5">The sequence shown here is derived from an EMBL/GenBank/DDBJ whole genome shotgun (WGS) entry which is preliminary data.</text>
</comment>
<feature type="region of interest" description="Disordered" evidence="3">
    <location>
        <begin position="1"/>
        <end position="51"/>
    </location>
</feature>
<dbReference type="AlphaFoldDB" id="A0AAW1SSZ5"/>
<evidence type="ECO:0000313" key="5">
    <source>
        <dbReference type="EMBL" id="KAK9854756.1"/>
    </source>
</evidence>
<feature type="region of interest" description="Disordered" evidence="3">
    <location>
        <begin position="694"/>
        <end position="714"/>
    </location>
</feature>
<dbReference type="PANTHER" id="PTHR44329:SF298">
    <property type="entry name" value="MIXED LINEAGE KINASE DOMAIN-LIKE PROTEIN"/>
    <property type="match status" value="1"/>
</dbReference>
<proteinExistence type="predicted"/>
<reference evidence="5 6" key="1">
    <citation type="journal article" date="2024" name="Nat. Commun.">
        <title>Phylogenomics reveals the evolutionary origins of lichenization in chlorophyte algae.</title>
        <authorList>
            <person name="Puginier C."/>
            <person name="Libourel C."/>
            <person name="Otte J."/>
            <person name="Skaloud P."/>
            <person name="Haon M."/>
            <person name="Grisel S."/>
            <person name="Petersen M."/>
            <person name="Berrin J.G."/>
            <person name="Delaux P.M."/>
            <person name="Dal Grande F."/>
            <person name="Keller J."/>
        </authorList>
    </citation>
    <scope>NUCLEOTIDE SEQUENCE [LARGE SCALE GENOMIC DNA]</scope>
    <source>
        <strain evidence="5 6">SAG 2523</strain>
    </source>
</reference>
<feature type="compositionally biased region" description="Low complexity" evidence="3">
    <location>
        <begin position="631"/>
        <end position="661"/>
    </location>
</feature>
<dbReference type="PROSITE" id="PS50011">
    <property type="entry name" value="PROTEIN_KINASE_DOM"/>
    <property type="match status" value="1"/>
</dbReference>
<evidence type="ECO:0000256" key="3">
    <source>
        <dbReference type="SAM" id="MobiDB-lite"/>
    </source>
</evidence>